<comment type="catalytic activity">
    <reaction evidence="18">
        <text>L-arginyl-glycine(out) = L-arginyl-glycine(in)</text>
        <dbReference type="Rhea" id="RHEA:79391"/>
        <dbReference type="ChEBI" id="CHEBI:229955"/>
    </reaction>
</comment>
<dbReference type="SUPFAM" id="SSF103473">
    <property type="entry name" value="MFS general substrate transporter"/>
    <property type="match status" value="1"/>
</dbReference>
<feature type="transmembrane region" description="Helical" evidence="26">
    <location>
        <begin position="306"/>
        <end position="328"/>
    </location>
</feature>
<feature type="transmembrane region" description="Helical" evidence="26">
    <location>
        <begin position="246"/>
        <end position="269"/>
    </location>
</feature>
<evidence type="ECO:0000256" key="7">
    <source>
        <dbReference type="ARBA" id="ARBA00023136"/>
    </source>
</evidence>
<dbReference type="InterPro" id="IPR052187">
    <property type="entry name" value="MFSD1"/>
</dbReference>
<evidence type="ECO:0000256" key="2">
    <source>
        <dbReference type="ARBA" id="ARBA00004429"/>
    </source>
</evidence>
<comment type="catalytic activity">
    <reaction evidence="20">
        <text>L-alanyl-L-lysine(out) = L-alanyl-L-lysine(in)</text>
        <dbReference type="Rhea" id="RHEA:79415"/>
        <dbReference type="ChEBI" id="CHEBI:192470"/>
    </reaction>
</comment>
<evidence type="ECO:0000313" key="29">
    <source>
        <dbReference type="Proteomes" id="UP001293791"/>
    </source>
</evidence>
<comment type="catalytic activity">
    <reaction evidence="17">
        <text>L-lysyl-L-lysine(out) = L-lysyl-L-lysine(in)</text>
        <dbReference type="Rhea" id="RHEA:79403"/>
        <dbReference type="ChEBI" id="CHEBI:229956"/>
    </reaction>
</comment>
<evidence type="ECO:0000256" key="17">
    <source>
        <dbReference type="ARBA" id="ARBA00044900"/>
    </source>
</evidence>
<comment type="catalytic activity">
    <reaction evidence="14">
        <text>L-alpha-aminoacyl-L-lysine(out) = L-alpha-aminoacyl-L-lysine(in)</text>
        <dbReference type="Rhea" id="RHEA:79383"/>
        <dbReference type="ChEBI" id="CHEBI:229966"/>
    </reaction>
</comment>
<dbReference type="PANTHER" id="PTHR23512:SF3">
    <property type="entry name" value="MAJOR FACILITATOR SUPERFAMILY DOMAIN-CONTAINING PROTEIN 1"/>
    <property type="match status" value="1"/>
</dbReference>
<feature type="transmembrane region" description="Helical" evidence="26">
    <location>
        <begin position="135"/>
        <end position="155"/>
    </location>
</feature>
<comment type="similarity">
    <text evidence="3">Belongs to the major facilitator superfamily.</text>
</comment>
<gene>
    <name evidence="28" type="ORF">Cyrtocomes_00692</name>
</gene>
<evidence type="ECO:0000256" key="22">
    <source>
        <dbReference type="ARBA" id="ARBA00044985"/>
    </source>
</evidence>
<feature type="transmembrane region" description="Helical" evidence="26">
    <location>
        <begin position="78"/>
        <end position="95"/>
    </location>
</feature>
<comment type="subunit">
    <text evidence="25">Homodimer. Interacts with lysosomal protein GLMP (via lumenal domain); the interaction starts while both proteins are still in the endoplasmic reticulum and is required for stabilization of MFSD1 in lysosomes but has no direct effect on its targeting to lysosomes or transporter activity.</text>
</comment>
<proteinExistence type="inferred from homology"/>
<comment type="catalytic activity">
    <reaction evidence="9">
        <text>L-lysyl-L-alanine(out) = L-lysyl-L-alanine(in)</text>
        <dbReference type="Rhea" id="RHEA:79399"/>
        <dbReference type="ChEBI" id="CHEBI:229954"/>
    </reaction>
</comment>
<dbReference type="EMBL" id="JARGYT010000036">
    <property type="protein sequence ID" value="MDZ5762313.1"/>
    <property type="molecule type" value="Genomic_DNA"/>
</dbReference>
<evidence type="ECO:0000256" key="20">
    <source>
        <dbReference type="ARBA" id="ARBA00044919"/>
    </source>
</evidence>
<evidence type="ECO:0000256" key="6">
    <source>
        <dbReference type="ARBA" id="ARBA00022989"/>
    </source>
</evidence>
<keyword evidence="8" id="KW-0458">Lysosome</keyword>
<evidence type="ECO:0000256" key="9">
    <source>
        <dbReference type="ARBA" id="ARBA00044876"/>
    </source>
</evidence>
<evidence type="ECO:0000256" key="5">
    <source>
        <dbReference type="ARBA" id="ARBA00022692"/>
    </source>
</evidence>
<comment type="catalytic activity">
    <reaction evidence="16">
        <text>L-arginyl-L-alpha-amino acid(out) = L-arginyl-L-alpha-amino acid(in)</text>
        <dbReference type="Rhea" id="RHEA:79371"/>
        <dbReference type="ChEBI" id="CHEBI:84315"/>
    </reaction>
</comment>
<evidence type="ECO:0000256" key="25">
    <source>
        <dbReference type="ARBA" id="ARBA00046376"/>
    </source>
</evidence>
<evidence type="ECO:0000256" key="13">
    <source>
        <dbReference type="ARBA" id="ARBA00044891"/>
    </source>
</evidence>
<dbReference type="PANTHER" id="PTHR23512">
    <property type="entry name" value="MAJOR FACILITATOR SUPERFAMILY DOMAIN-CONTAINING PROTEIN 1"/>
    <property type="match status" value="1"/>
</dbReference>
<dbReference type="Pfam" id="PF07690">
    <property type="entry name" value="MFS_1"/>
    <property type="match status" value="1"/>
</dbReference>
<comment type="catalytic activity">
    <reaction evidence="10">
        <text>L-histidyl-glycine(out) = L-histidyl-glycine(in)</text>
        <dbReference type="Rhea" id="RHEA:79395"/>
        <dbReference type="ChEBI" id="CHEBI:229957"/>
    </reaction>
</comment>
<dbReference type="RefSeq" id="WP_322497782.1">
    <property type="nucleotide sequence ID" value="NZ_JARGYT010000036.1"/>
</dbReference>
<feature type="transmembrane region" description="Helical" evidence="26">
    <location>
        <begin position="340"/>
        <end position="361"/>
    </location>
</feature>
<protein>
    <recommendedName>
        <fullName evidence="22">Lysosomal dipeptide transporter MFSD1</fullName>
    </recommendedName>
    <alternativeName>
        <fullName evidence="23">Major facilitator superfamily domain-containing protein 1</fullName>
    </alternativeName>
</protein>
<feature type="transmembrane region" description="Helical" evidence="26">
    <location>
        <begin position="52"/>
        <end position="71"/>
    </location>
</feature>
<evidence type="ECO:0000256" key="10">
    <source>
        <dbReference type="ARBA" id="ARBA00044878"/>
    </source>
</evidence>
<comment type="catalytic activity">
    <reaction evidence="21">
        <text>L-lysyl-glycine(out) = L-lysyl-glycine(in)</text>
        <dbReference type="Rhea" id="RHEA:79407"/>
        <dbReference type="ChEBI" id="CHEBI:191202"/>
    </reaction>
</comment>
<feature type="domain" description="Major facilitator superfamily (MFS) profile" evidence="27">
    <location>
        <begin position="8"/>
        <end position="408"/>
    </location>
</feature>
<evidence type="ECO:0000256" key="15">
    <source>
        <dbReference type="ARBA" id="ARBA00044898"/>
    </source>
</evidence>
<keyword evidence="7 26" id="KW-0472">Membrane</keyword>
<comment type="catalytic activity">
    <reaction evidence="12">
        <text>L-alpha-aminoacyl-L-histidine(out) = L-alpha-aminoacyl-L-histidine(in)</text>
        <dbReference type="Rhea" id="RHEA:79375"/>
        <dbReference type="ChEBI" id="CHEBI:229967"/>
    </reaction>
</comment>
<feature type="transmembrane region" description="Helical" evidence="26">
    <location>
        <begin position="210"/>
        <end position="234"/>
    </location>
</feature>
<comment type="catalytic activity">
    <reaction evidence="15">
        <text>L-aspartyl-L-lysine(out) = L-aspartyl-L-lysine(in)</text>
        <dbReference type="Rhea" id="RHEA:79411"/>
        <dbReference type="ChEBI" id="CHEBI:229953"/>
    </reaction>
</comment>
<dbReference type="Gene3D" id="1.20.1250.20">
    <property type="entry name" value="MFS general substrate transporter like domains"/>
    <property type="match status" value="2"/>
</dbReference>
<comment type="function">
    <text evidence="24">Lysosomal dipeptide uniporter that selectively exports lysine, arginine or histidine-containing dipeptides with a net positive charge from the lysosome lumen into the cytosol. Could play a role in a specific type of protein O-glycosylation indirectly regulating macrophages migration and tissue invasion. Also essential for liver homeostasis.</text>
</comment>
<dbReference type="InterPro" id="IPR011701">
    <property type="entry name" value="MFS"/>
</dbReference>
<dbReference type="PROSITE" id="PS50850">
    <property type="entry name" value="MFS"/>
    <property type="match status" value="1"/>
</dbReference>
<comment type="catalytic activity">
    <reaction evidence="11">
        <text>L-alpha-aminoacyl-L-arginine(out) = L-alpha-aminoacyl-L-arginine(in)</text>
        <dbReference type="Rhea" id="RHEA:79367"/>
        <dbReference type="ChEBI" id="CHEBI:229968"/>
    </reaction>
</comment>
<reference evidence="28 29" key="1">
    <citation type="submission" date="2023-02" db="EMBL/GenBank/DDBJ databases">
        <title>Host association and intracellularity evolved multiple times independently in the Rickettsiales.</title>
        <authorList>
            <person name="Castelli M."/>
            <person name="Nardi T."/>
            <person name="Gammuto L."/>
            <person name="Bellinzona G."/>
            <person name="Sabaneyeva E."/>
            <person name="Potekhin A."/>
            <person name="Serra V."/>
            <person name="Petroni G."/>
            <person name="Sassera D."/>
        </authorList>
    </citation>
    <scope>NUCLEOTIDE SEQUENCE [LARGE SCALE GENOMIC DNA]</scope>
    <source>
        <strain evidence="28 29">BOD18</strain>
    </source>
</reference>
<comment type="subcellular location">
    <subcellularLocation>
        <location evidence="2">Cell inner membrane</location>
        <topology evidence="2">Multi-pass membrane protein</topology>
    </subcellularLocation>
    <subcellularLocation>
        <location evidence="1">Lysosome membrane</location>
        <topology evidence="1">Multi-pass membrane protein</topology>
    </subcellularLocation>
</comment>
<evidence type="ECO:0000256" key="8">
    <source>
        <dbReference type="ARBA" id="ARBA00023228"/>
    </source>
</evidence>
<keyword evidence="4" id="KW-0813">Transport</keyword>
<evidence type="ECO:0000259" key="27">
    <source>
        <dbReference type="PROSITE" id="PS50850"/>
    </source>
</evidence>
<evidence type="ECO:0000256" key="1">
    <source>
        <dbReference type="ARBA" id="ARBA00004155"/>
    </source>
</evidence>
<evidence type="ECO:0000256" key="16">
    <source>
        <dbReference type="ARBA" id="ARBA00044899"/>
    </source>
</evidence>
<evidence type="ECO:0000256" key="18">
    <source>
        <dbReference type="ARBA" id="ARBA00044903"/>
    </source>
</evidence>
<evidence type="ECO:0000256" key="21">
    <source>
        <dbReference type="ARBA" id="ARBA00044924"/>
    </source>
</evidence>
<evidence type="ECO:0000256" key="3">
    <source>
        <dbReference type="ARBA" id="ARBA00008335"/>
    </source>
</evidence>
<dbReference type="InterPro" id="IPR020846">
    <property type="entry name" value="MFS_dom"/>
</dbReference>
<sequence>MIKANKNSGLIAWLAITVFYFYQYIVRAAPSSMFGDITEQFGINADKFATLGSLYLIGYAIMQIPVGIMMDKFGVRKVVLISILICVVGTFISAISDSFVIIQIARFIEGVGSACALTSGLKVISDNFQEGKRAIFFGSTVSIGVLGAVISSNIIALVIDKYHPKDVWYTLTVVGVVIFIVSFILIKPNEKQSVSIEAKDVFKLCISRKILIPSIIAIGLYVPVAVLGDLWGIHFLQTKFNVTKSIAARINALLYIGMIFGSAVVPYIFERLGRIAFGIRISILIITILFGVLIYTNLIYPSVLLYIIIILLGFFCGGEMLCFTFALSSSNVRTSGVISGVVNTLNMAGSGILQQIIGITLDFVWAGSLNLHGNRSYSEGNFVFALTSMILVMVICLIFSLFMKDANNKH</sequence>
<dbReference type="Proteomes" id="UP001293791">
    <property type="component" value="Unassembled WGS sequence"/>
</dbReference>
<dbReference type="InterPro" id="IPR036259">
    <property type="entry name" value="MFS_trans_sf"/>
</dbReference>
<feature type="transmembrane region" description="Helical" evidence="26">
    <location>
        <begin position="167"/>
        <end position="186"/>
    </location>
</feature>
<keyword evidence="6 26" id="KW-1133">Transmembrane helix</keyword>
<feature type="transmembrane region" description="Helical" evidence="26">
    <location>
        <begin position="381"/>
        <end position="402"/>
    </location>
</feature>
<name>A0ABU5L874_9RICK</name>
<evidence type="ECO:0000256" key="19">
    <source>
        <dbReference type="ARBA" id="ARBA00044912"/>
    </source>
</evidence>
<evidence type="ECO:0000256" key="14">
    <source>
        <dbReference type="ARBA" id="ARBA00044893"/>
    </source>
</evidence>
<comment type="catalytic activity">
    <reaction evidence="19">
        <text>L-histidyl-L-alpha-amino acid(out) = L-histidyl-L-alpha-amino acid(in)</text>
        <dbReference type="Rhea" id="RHEA:79379"/>
        <dbReference type="ChEBI" id="CHEBI:229964"/>
    </reaction>
</comment>
<evidence type="ECO:0000256" key="11">
    <source>
        <dbReference type="ARBA" id="ARBA00044881"/>
    </source>
</evidence>
<keyword evidence="29" id="KW-1185">Reference proteome</keyword>
<comment type="catalytic activity">
    <reaction evidence="13">
        <text>L-lysyl-L-alpha-amino acid(out) = L-lysyl-L-alpha-amino acid(in)</text>
        <dbReference type="Rhea" id="RHEA:79387"/>
        <dbReference type="ChEBI" id="CHEBI:229965"/>
    </reaction>
</comment>
<feature type="transmembrane region" description="Helical" evidence="26">
    <location>
        <begin position="281"/>
        <end position="300"/>
    </location>
</feature>
<evidence type="ECO:0000256" key="12">
    <source>
        <dbReference type="ARBA" id="ARBA00044884"/>
    </source>
</evidence>
<evidence type="ECO:0000256" key="26">
    <source>
        <dbReference type="SAM" id="Phobius"/>
    </source>
</evidence>
<evidence type="ECO:0000256" key="24">
    <source>
        <dbReference type="ARBA" id="ARBA00045709"/>
    </source>
</evidence>
<evidence type="ECO:0000256" key="4">
    <source>
        <dbReference type="ARBA" id="ARBA00022448"/>
    </source>
</evidence>
<keyword evidence="5 26" id="KW-0812">Transmembrane</keyword>
<comment type="caution">
    <text evidence="28">The sequence shown here is derived from an EMBL/GenBank/DDBJ whole genome shotgun (WGS) entry which is preliminary data.</text>
</comment>
<organism evidence="28 29">
    <name type="scientific">Candidatus Cyrtobacter comes</name>
    <dbReference type="NCBI Taxonomy" id="675776"/>
    <lineage>
        <taxon>Bacteria</taxon>
        <taxon>Pseudomonadati</taxon>
        <taxon>Pseudomonadota</taxon>
        <taxon>Alphaproteobacteria</taxon>
        <taxon>Rickettsiales</taxon>
        <taxon>Candidatus Midichloriaceae</taxon>
        <taxon>Candidatus Cyrtobacter</taxon>
    </lineage>
</organism>
<evidence type="ECO:0000256" key="23">
    <source>
        <dbReference type="ARBA" id="ARBA00045018"/>
    </source>
</evidence>
<evidence type="ECO:0000313" key="28">
    <source>
        <dbReference type="EMBL" id="MDZ5762313.1"/>
    </source>
</evidence>
<accession>A0ABU5L874</accession>